<dbReference type="EMBL" id="VNHU01000007">
    <property type="protein sequence ID" value="TYP72288.1"/>
    <property type="molecule type" value="Genomic_DNA"/>
</dbReference>
<evidence type="ECO:0000256" key="5">
    <source>
        <dbReference type="PIRSR" id="PIRSR617867-1"/>
    </source>
</evidence>
<reference evidence="7 8" key="1">
    <citation type="submission" date="2019-07" db="EMBL/GenBank/DDBJ databases">
        <title>Genomic Encyclopedia of Archaeal and Bacterial Type Strains, Phase II (KMG-II): from individual species to whole genera.</title>
        <authorList>
            <person name="Goeker M."/>
        </authorList>
    </citation>
    <scope>NUCLEOTIDE SEQUENCE [LARGE SCALE GENOMIC DNA]</scope>
    <source>
        <strain evidence="7 8">DSM 17527</strain>
    </source>
</reference>
<dbReference type="SUPFAM" id="SSF52788">
    <property type="entry name" value="Phosphotyrosine protein phosphatases I"/>
    <property type="match status" value="1"/>
</dbReference>
<dbReference type="AlphaFoldDB" id="A0A5S5C0Z5"/>
<comment type="caution">
    <text evidence="7">The sequence shown here is derived from an EMBL/GenBank/DDBJ whole genome shotgun (WGS) entry which is preliminary data.</text>
</comment>
<feature type="domain" description="Phosphotyrosine protein phosphatase I" evidence="6">
    <location>
        <begin position="3"/>
        <end position="149"/>
    </location>
</feature>
<dbReference type="PRINTS" id="PR00719">
    <property type="entry name" value="LMWPTPASE"/>
</dbReference>
<dbReference type="InterPro" id="IPR017867">
    <property type="entry name" value="Tyr_phospatase_low_mol_wt"/>
</dbReference>
<name>A0A5S5C0Z5_9FLAO</name>
<evidence type="ECO:0000256" key="2">
    <source>
        <dbReference type="ARBA" id="ARBA00013064"/>
    </source>
</evidence>
<keyword evidence="4" id="KW-0904">Protein phosphatase</keyword>
<proteinExistence type="inferred from homology"/>
<keyword evidence="8" id="KW-1185">Reference proteome</keyword>
<dbReference type="GO" id="GO:0004725">
    <property type="term" value="F:protein tyrosine phosphatase activity"/>
    <property type="evidence" value="ECO:0007669"/>
    <property type="project" value="UniProtKB-EC"/>
</dbReference>
<evidence type="ECO:0000313" key="7">
    <source>
        <dbReference type="EMBL" id="TYP72288.1"/>
    </source>
</evidence>
<dbReference type="InterPro" id="IPR023485">
    <property type="entry name" value="Ptyr_pPase"/>
</dbReference>
<organism evidence="7 8">
    <name type="scientific">Aquimarina intermedia</name>
    <dbReference type="NCBI Taxonomy" id="350814"/>
    <lineage>
        <taxon>Bacteria</taxon>
        <taxon>Pseudomonadati</taxon>
        <taxon>Bacteroidota</taxon>
        <taxon>Flavobacteriia</taxon>
        <taxon>Flavobacteriales</taxon>
        <taxon>Flavobacteriaceae</taxon>
        <taxon>Aquimarina</taxon>
    </lineage>
</organism>
<gene>
    <name evidence="7" type="ORF">BD809_107173</name>
</gene>
<accession>A0A5S5C0Z5</accession>
<sequence>MKTKILMVCLGNICRSPLAEGILTSKLDPTRYEIQSSGTSNYHIGGLPDRRSIDIAKKYGIDLTNQRAAQFTVEDFDKFTYIFAMDQANKDNLQKLARNDEDKLKIRLIMDLVYPDENVEVPDPYYGGEQGFEDVFKMLDKASDILVTQLERGTL</sequence>
<dbReference type="Proteomes" id="UP000324376">
    <property type="component" value="Unassembled WGS sequence"/>
</dbReference>
<dbReference type="InterPro" id="IPR036196">
    <property type="entry name" value="Ptyr_pPase_sf"/>
</dbReference>
<feature type="active site" evidence="5">
    <location>
        <position position="15"/>
    </location>
</feature>
<evidence type="ECO:0000313" key="8">
    <source>
        <dbReference type="Proteomes" id="UP000324376"/>
    </source>
</evidence>
<dbReference type="PANTHER" id="PTHR11717">
    <property type="entry name" value="LOW MOLECULAR WEIGHT PROTEIN TYROSINE PHOSPHATASE"/>
    <property type="match status" value="1"/>
</dbReference>
<dbReference type="OrthoDB" id="9784339at2"/>
<feature type="active site" description="Nucleophile" evidence="5">
    <location>
        <position position="9"/>
    </location>
</feature>
<dbReference type="CDD" id="cd16343">
    <property type="entry name" value="LMWPTP"/>
    <property type="match status" value="1"/>
</dbReference>
<evidence type="ECO:0000256" key="1">
    <source>
        <dbReference type="ARBA" id="ARBA00011063"/>
    </source>
</evidence>
<dbReference type="Gene3D" id="3.40.50.2300">
    <property type="match status" value="1"/>
</dbReference>
<evidence type="ECO:0000256" key="3">
    <source>
        <dbReference type="ARBA" id="ARBA00022801"/>
    </source>
</evidence>
<dbReference type="SMART" id="SM00226">
    <property type="entry name" value="LMWPc"/>
    <property type="match status" value="1"/>
</dbReference>
<dbReference type="EC" id="3.1.3.48" evidence="2"/>
<evidence type="ECO:0000256" key="4">
    <source>
        <dbReference type="ARBA" id="ARBA00022912"/>
    </source>
</evidence>
<dbReference type="Pfam" id="PF01451">
    <property type="entry name" value="LMWPc"/>
    <property type="match status" value="1"/>
</dbReference>
<dbReference type="RefSeq" id="WP_148783159.1">
    <property type="nucleotide sequence ID" value="NZ_VNHU01000007.1"/>
</dbReference>
<keyword evidence="3" id="KW-0378">Hydrolase</keyword>
<evidence type="ECO:0000259" key="6">
    <source>
        <dbReference type="SMART" id="SM00226"/>
    </source>
</evidence>
<dbReference type="PANTHER" id="PTHR11717:SF7">
    <property type="entry name" value="LOW MOLECULAR WEIGHT PHOSPHOTYROSINE PROTEIN PHOSPHATASE"/>
    <property type="match status" value="1"/>
</dbReference>
<protein>
    <recommendedName>
        <fullName evidence="2">protein-tyrosine-phosphatase</fullName>
        <ecNumber evidence="2">3.1.3.48</ecNumber>
    </recommendedName>
</protein>
<comment type="similarity">
    <text evidence="1">Belongs to the low molecular weight phosphotyrosine protein phosphatase family.</text>
</comment>
<dbReference type="InterPro" id="IPR050438">
    <property type="entry name" value="LMW_PTPase"/>
</dbReference>
<feature type="active site" description="Proton donor" evidence="5">
    <location>
        <position position="123"/>
    </location>
</feature>